<gene>
    <name evidence="3" type="ORF">RchiOBHm_Chr1g0364311</name>
</gene>
<feature type="transmembrane region" description="Helical" evidence="2">
    <location>
        <begin position="101"/>
        <end position="130"/>
    </location>
</feature>
<evidence type="ECO:0000256" key="2">
    <source>
        <dbReference type="SAM" id="Phobius"/>
    </source>
</evidence>
<reference evidence="3 4" key="1">
    <citation type="journal article" date="2018" name="Nat. Genet.">
        <title>The Rosa genome provides new insights in the design of modern roses.</title>
        <authorList>
            <person name="Bendahmane M."/>
        </authorList>
    </citation>
    <scope>NUCLEOTIDE SEQUENCE [LARGE SCALE GENOMIC DNA]</scope>
    <source>
        <strain evidence="4">cv. Old Blush</strain>
    </source>
</reference>
<dbReference type="EMBL" id="PDCK01000039">
    <property type="protein sequence ID" value="PRQ58900.1"/>
    <property type="molecule type" value="Genomic_DNA"/>
</dbReference>
<evidence type="ECO:0000313" key="4">
    <source>
        <dbReference type="Proteomes" id="UP000238479"/>
    </source>
</evidence>
<sequence length="160" mass="17684">MEVEGKLSTHSTSKEEEGEVHRVCDENQDSKGGWTTFPFVIATVLGLSVAVGGWGANLIVFLITKFNVKTITAIQINNIILGTTNLLPIAGAFIADSFFTIFSVVSVFSFISLLVINHNFSLPFTILHVVRMMEKVFNLYGAMVEDNLTPPKIFFLILKK</sequence>
<dbReference type="InterPro" id="IPR036259">
    <property type="entry name" value="MFS_trans_sf"/>
</dbReference>
<dbReference type="AlphaFoldDB" id="A0A2P6SJP6"/>
<proteinExistence type="predicted"/>
<feature type="transmembrane region" description="Helical" evidence="2">
    <location>
        <begin position="39"/>
        <end position="64"/>
    </location>
</feature>
<keyword evidence="2" id="KW-0472">Membrane</keyword>
<accession>A0A2P6SJP6</accession>
<dbReference type="PANTHER" id="PTHR11654">
    <property type="entry name" value="OLIGOPEPTIDE TRANSPORTER-RELATED"/>
    <property type="match status" value="1"/>
</dbReference>
<keyword evidence="4" id="KW-1185">Reference proteome</keyword>
<feature type="transmembrane region" description="Helical" evidence="2">
    <location>
        <begin position="76"/>
        <end position="95"/>
    </location>
</feature>
<keyword evidence="2" id="KW-0812">Transmembrane</keyword>
<organism evidence="3 4">
    <name type="scientific">Rosa chinensis</name>
    <name type="common">China rose</name>
    <dbReference type="NCBI Taxonomy" id="74649"/>
    <lineage>
        <taxon>Eukaryota</taxon>
        <taxon>Viridiplantae</taxon>
        <taxon>Streptophyta</taxon>
        <taxon>Embryophyta</taxon>
        <taxon>Tracheophyta</taxon>
        <taxon>Spermatophyta</taxon>
        <taxon>Magnoliopsida</taxon>
        <taxon>eudicotyledons</taxon>
        <taxon>Gunneridae</taxon>
        <taxon>Pentapetalae</taxon>
        <taxon>rosids</taxon>
        <taxon>fabids</taxon>
        <taxon>Rosales</taxon>
        <taxon>Rosaceae</taxon>
        <taxon>Rosoideae</taxon>
        <taxon>Rosoideae incertae sedis</taxon>
        <taxon>Rosa</taxon>
    </lineage>
</organism>
<feature type="region of interest" description="Disordered" evidence="1">
    <location>
        <begin position="1"/>
        <end position="23"/>
    </location>
</feature>
<keyword evidence="2" id="KW-1133">Transmembrane helix</keyword>
<name>A0A2P6SJP6_ROSCH</name>
<dbReference type="Proteomes" id="UP000238479">
    <property type="component" value="Chromosome 1"/>
</dbReference>
<dbReference type="Gene3D" id="1.20.1250.20">
    <property type="entry name" value="MFS general substrate transporter like domains"/>
    <property type="match status" value="1"/>
</dbReference>
<dbReference type="STRING" id="74649.A0A2P6SJP6"/>
<evidence type="ECO:0000313" key="3">
    <source>
        <dbReference type="EMBL" id="PRQ58900.1"/>
    </source>
</evidence>
<dbReference type="Gramene" id="PRQ58900">
    <property type="protein sequence ID" value="PRQ58900"/>
    <property type="gene ID" value="RchiOBHm_Chr1g0364311"/>
</dbReference>
<evidence type="ECO:0000256" key="1">
    <source>
        <dbReference type="SAM" id="MobiDB-lite"/>
    </source>
</evidence>
<protein>
    <submittedName>
        <fullName evidence="3">Putative proton-dependent oligopeptide transporter family</fullName>
    </submittedName>
</protein>
<comment type="caution">
    <text evidence="3">The sequence shown here is derived from an EMBL/GenBank/DDBJ whole genome shotgun (WGS) entry which is preliminary data.</text>
</comment>